<dbReference type="Proteomes" id="UP000239480">
    <property type="component" value="Unassembled WGS sequence"/>
</dbReference>
<proteinExistence type="predicted"/>
<comment type="caution">
    <text evidence="2">The sequence shown here is derived from an EMBL/GenBank/DDBJ whole genome shotgun (WGS) entry which is preliminary data.</text>
</comment>
<organism evidence="2 3">
    <name type="scientific">Aliiruegeria haliotis</name>
    <dbReference type="NCBI Taxonomy" id="1280846"/>
    <lineage>
        <taxon>Bacteria</taxon>
        <taxon>Pseudomonadati</taxon>
        <taxon>Pseudomonadota</taxon>
        <taxon>Alphaproteobacteria</taxon>
        <taxon>Rhodobacterales</taxon>
        <taxon>Roseobacteraceae</taxon>
        <taxon>Aliiruegeria</taxon>
    </lineage>
</organism>
<name>A0A2T0RUM6_9RHOB</name>
<evidence type="ECO:0000313" key="3">
    <source>
        <dbReference type="Proteomes" id="UP000239480"/>
    </source>
</evidence>
<accession>A0A2T0RUM6</accession>
<gene>
    <name evidence="2" type="ORF">CLV78_10217</name>
</gene>
<protein>
    <submittedName>
        <fullName evidence="2">Uncharacterized protein</fullName>
    </submittedName>
</protein>
<feature type="region of interest" description="Disordered" evidence="1">
    <location>
        <begin position="110"/>
        <end position="129"/>
    </location>
</feature>
<evidence type="ECO:0000256" key="1">
    <source>
        <dbReference type="SAM" id="MobiDB-lite"/>
    </source>
</evidence>
<keyword evidence="3" id="KW-1185">Reference proteome</keyword>
<evidence type="ECO:0000313" key="2">
    <source>
        <dbReference type="EMBL" id="PRY24847.1"/>
    </source>
</evidence>
<dbReference type="RefSeq" id="WP_106203797.1">
    <property type="nucleotide sequence ID" value="NZ_PVTD01000002.1"/>
</dbReference>
<dbReference type="EMBL" id="PVTD01000002">
    <property type="protein sequence ID" value="PRY24847.1"/>
    <property type="molecule type" value="Genomic_DNA"/>
</dbReference>
<sequence length="182" mass="20052">MLLNELDHETRQAIAETEAIYNEPIDWSDDIKREIDLLDADIGEAEWFFADLIGPEATIRTPKAVESRSAWLSARRGASIARRLLAAGDAVGAALHIAHGRKAFSTVRNEKVARKRPGKSGHPGSNRDAQFRDAAERFQQEKGGSLMQAARCVLKRDPTLAERFDSTGRSAIKSALQRGKST</sequence>
<dbReference type="AlphaFoldDB" id="A0A2T0RUM6"/>
<reference evidence="2 3" key="1">
    <citation type="submission" date="2018-03" db="EMBL/GenBank/DDBJ databases">
        <title>Genomic Encyclopedia of Archaeal and Bacterial Type Strains, Phase II (KMG-II): from individual species to whole genera.</title>
        <authorList>
            <person name="Goeker M."/>
        </authorList>
    </citation>
    <scope>NUCLEOTIDE SEQUENCE [LARGE SCALE GENOMIC DNA]</scope>
    <source>
        <strain evidence="2 3">DSM 29328</strain>
    </source>
</reference>